<accession>A0A2K1K6C1</accession>
<dbReference type="AlphaFoldDB" id="A0A2K1K6C1"/>
<dbReference type="InParanoid" id="A0A2K1K6C1"/>
<proteinExistence type="predicted"/>
<sequence>MTDRELWRFDCEDPLLILSTVQSREFHWNEDKLFLGSSWNWRNIALKELLTHPESRRKFIQNQLPTFSRPLPHIYCTLRNTAKISKQISVFGLSSACAGRSIMH</sequence>
<reference evidence="1 3" key="1">
    <citation type="journal article" date="2008" name="Science">
        <title>The Physcomitrella genome reveals evolutionary insights into the conquest of land by plants.</title>
        <authorList>
            <person name="Rensing S."/>
            <person name="Lang D."/>
            <person name="Zimmer A."/>
            <person name="Terry A."/>
            <person name="Salamov A."/>
            <person name="Shapiro H."/>
            <person name="Nishiyama T."/>
            <person name="Perroud P.-F."/>
            <person name="Lindquist E."/>
            <person name="Kamisugi Y."/>
            <person name="Tanahashi T."/>
            <person name="Sakakibara K."/>
            <person name="Fujita T."/>
            <person name="Oishi K."/>
            <person name="Shin-I T."/>
            <person name="Kuroki Y."/>
            <person name="Toyoda A."/>
            <person name="Suzuki Y."/>
            <person name="Hashimoto A."/>
            <person name="Yamaguchi K."/>
            <person name="Sugano A."/>
            <person name="Kohara Y."/>
            <person name="Fujiyama A."/>
            <person name="Anterola A."/>
            <person name="Aoki S."/>
            <person name="Ashton N."/>
            <person name="Barbazuk W.B."/>
            <person name="Barker E."/>
            <person name="Bennetzen J."/>
            <person name="Bezanilla M."/>
            <person name="Blankenship R."/>
            <person name="Cho S.H."/>
            <person name="Dutcher S."/>
            <person name="Estelle M."/>
            <person name="Fawcett J.A."/>
            <person name="Gundlach H."/>
            <person name="Hanada K."/>
            <person name="Heyl A."/>
            <person name="Hicks K.A."/>
            <person name="Hugh J."/>
            <person name="Lohr M."/>
            <person name="Mayer K."/>
            <person name="Melkozernov A."/>
            <person name="Murata T."/>
            <person name="Nelson D."/>
            <person name="Pils B."/>
            <person name="Prigge M."/>
            <person name="Reiss B."/>
            <person name="Renner T."/>
            <person name="Rombauts S."/>
            <person name="Rushton P."/>
            <person name="Sanderfoot A."/>
            <person name="Schween G."/>
            <person name="Shiu S.-H."/>
            <person name="Stueber K."/>
            <person name="Theodoulou F.L."/>
            <person name="Tu H."/>
            <person name="Van de Peer Y."/>
            <person name="Verrier P.J."/>
            <person name="Waters E."/>
            <person name="Wood A."/>
            <person name="Yang L."/>
            <person name="Cove D."/>
            <person name="Cuming A."/>
            <person name="Hasebe M."/>
            <person name="Lucas S."/>
            <person name="Mishler D.B."/>
            <person name="Reski R."/>
            <person name="Grigoriev I."/>
            <person name="Quatrano R.S."/>
            <person name="Boore J.L."/>
        </authorList>
    </citation>
    <scope>NUCLEOTIDE SEQUENCE [LARGE SCALE GENOMIC DNA]</scope>
    <source>
        <strain evidence="2 3">cv. Gransden 2004</strain>
    </source>
</reference>
<name>A0A2K1K6C1_PHYPA</name>
<evidence type="ECO:0000313" key="1">
    <source>
        <dbReference type="EMBL" id="PNR49321.1"/>
    </source>
</evidence>
<evidence type="ECO:0000313" key="2">
    <source>
        <dbReference type="EnsemblPlants" id="Pp3c8_6239V3.1"/>
    </source>
</evidence>
<dbReference type="EnsemblPlants" id="Pp3c8_6239V3.1">
    <property type="protein sequence ID" value="Pp3c8_6239V3.1"/>
    <property type="gene ID" value="Pp3c8_6239"/>
</dbReference>
<gene>
    <name evidence="1" type="ORF">PHYPA_011217</name>
</gene>
<organism evidence="1">
    <name type="scientific">Physcomitrium patens</name>
    <name type="common">Spreading-leaved earth moss</name>
    <name type="synonym">Physcomitrella patens</name>
    <dbReference type="NCBI Taxonomy" id="3218"/>
    <lineage>
        <taxon>Eukaryota</taxon>
        <taxon>Viridiplantae</taxon>
        <taxon>Streptophyta</taxon>
        <taxon>Embryophyta</taxon>
        <taxon>Bryophyta</taxon>
        <taxon>Bryophytina</taxon>
        <taxon>Bryopsida</taxon>
        <taxon>Funariidae</taxon>
        <taxon>Funariales</taxon>
        <taxon>Funariaceae</taxon>
        <taxon>Physcomitrium</taxon>
    </lineage>
</organism>
<reference evidence="1 3" key="2">
    <citation type="journal article" date="2018" name="Plant J.">
        <title>The Physcomitrella patens chromosome-scale assembly reveals moss genome structure and evolution.</title>
        <authorList>
            <person name="Lang D."/>
            <person name="Ullrich K.K."/>
            <person name="Murat F."/>
            <person name="Fuchs J."/>
            <person name="Jenkins J."/>
            <person name="Haas F.B."/>
            <person name="Piednoel M."/>
            <person name="Gundlach H."/>
            <person name="Van Bel M."/>
            <person name="Meyberg R."/>
            <person name="Vives C."/>
            <person name="Morata J."/>
            <person name="Symeonidi A."/>
            <person name="Hiss M."/>
            <person name="Muchero W."/>
            <person name="Kamisugi Y."/>
            <person name="Saleh O."/>
            <person name="Blanc G."/>
            <person name="Decker E.L."/>
            <person name="van Gessel N."/>
            <person name="Grimwood J."/>
            <person name="Hayes R.D."/>
            <person name="Graham S.W."/>
            <person name="Gunter L.E."/>
            <person name="McDaniel S.F."/>
            <person name="Hoernstein S.N.W."/>
            <person name="Larsson A."/>
            <person name="Li F.W."/>
            <person name="Perroud P.F."/>
            <person name="Phillips J."/>
            <person name="Ranjan P."/>
            <person name="Rokshar D.S."/>
            <person name="Rothfels C.J."/>
            <person name="Schneider L."/>
            <person name="Shu S."/>
            <person name="Stevenson D.W."/>
            <person name="Thummler F."/>
            <person name="Tillich M."/>
            <person name="Villarreal Aguilar J.C."/>
            <person name="Widiez T."/>
            <person name="Wong G.K."/>
            <person name="Wymore A."/>
            <person name="Zhang Y."/>
            <person name="Zimmer A.D."/>
            <person name="Quatrano R.S."/>
            <person name="Mayer K.F.X."/>
            <person name="Goodstein D."/>
            <person name="Casacuberta J.M."/>
            <person name="Vandepoele K."/>
            <person name="Reski R."/>
            <person name="Cuming A.C."/>
            <person name="Tuskan G.A."/>
            <person name="Maumus F."/>
            <person name="Salse J."/>
            <person name="Schmutz J."/>
            <person name="Rensing S.A."/>
        </authorList>
    </citation>
    <scope>NUCLEOTIDE SEQUENCE [LARGE SCALE GENOMIC DNA]</scope>
    <source>
        <strain evidence="2 3">cv. Gransden 2004</strain>
    </source>
</reference>
<dbReference type="Gramene" id="Pp3c8_6239V3.1">
    <property type="protein sequence ID" value="Pp3c8_6239V3.1"/>
    <property type="gene ID" value="Pp3c8_6239"/>
</dbReference>
<keyword evidence="3" id="KW-1185">Reference proteome</keyword>
<evidence type="ECO:0000313" key="3">
    <source>
        <dbReference type="Proteomes" id="UP000006727"/>
    </source>
</evidence>
<protein>
    <submittedName>
        <fullName evidence="1 2">Uncharacterized protein</fullName>
    </submittedName>
</protein>
<dbReference type="EMBL" id="ABEU02000008">
    <property type="protein sequence ID" value="PNR49321.1"/>
    <property type="molecule type" value="Genomic_DNA"/>
</dbReference>
<dbReference type="Proteomes" id="UP000006727">
    <property type="component" value="Chromosome 8"/>
</dbReference>
<reference evidence="2" key="3">
    <citation type="submission" date="2020-12" db="UniProtKB">
        <authorList>
            <consortium name="EnsemblPlants"/>
        </authorList>
    </citation>
    <scope>IDENTIFICATION</scope>
</reference>